<name>A0A7G1KPG8_9NOCA</name>
<evidence type="ECO:0000313" key="3">
    <source>
        <dbReference type="Proteomes" id="UP000516173"/>
    </source>
</evidence>
<dbReference type="Proteomes" id="UP000516173">
    <property type="component" value="Chromosome"/>
</dbReference>
<protein>
    <submittedName>
        <fullName evidence="2">Uncharacterized protein</fullName>
    </submittedName>
</protein>
<reference evidence="2 3" key="1">
    <citation type="submission" date="2020-08" db="EMBL/GenBank/DDBJ databases">
        <title>Genome Sequencing of Nocardia wallacei strain FMUON74 and assembly.</title>
        <authorList>
            <person name="Toyokawa M."/>
            <person name="Uesaka K."/>
        </authorList>
    </citation>
    <scope>NUCLEOTIDE SEQUENCE [LARGE SCALE GENOMIC DNA]</scope>
    <source>
        <strain evidence="2 3">FMUON74</strain>
    </source>
</reference>
<evidence type="ECO:0000313" key="2">
    <source>
        <dbReference type="EMBL" id="BCK57107.1"/>
    </source>
</evidence>
<dbReference type="EMBL" id="AP023396">
    <property type="protein sequence ID" value="BCK57107.1"/>
    <property type="molecule type" value="Genomic_DNA"/>
</dbReference>
<gene>
    <name evidence="2" type="ORF">NWFMUON74_48790</name>
</gene>
<organism evidence="2 3">
    <name type="scientific">Nocardia wallacei</name>
    <dbReference type="NCBI Taxonomy" id="480035"/>
    <lineage>
        <taxon>Bacteria</taxon>
        <taxon>Bacillati</taxon>
        <taxon>Actinomycetota</taxon>
        <taxon>Actinomycetes</taxon>
        <taxon>Mycobacteriales</taxon>
        <taxon>Nocardiaceae</taxon>
        <taxon>Nocardia</taxon>
    </lineage>
</organism>
<proteinExistence type="predicted"/>
<sequence length="93" mass="10175">MASAKVSMRSCSIVIQSLTPISVPTAARKASRSGKSVMSGAPSSRGRVPVRRPDDYFVPCHIRTLTEQQSRALATRLGELLIQLEGRLGMHRR</sequence>
<dbReference type="KEGG" id="nwl:NWFMUON74_48790"/>
<feature type="region of interest" description="Disordered" evidence="1">
    <location>
        <begin position="25"/>
        <end position="52"/>
    </location>
</feature>
<evidence type="ECO:0000256" key="1">
    <source>
        <dbReference type="SAM" id="MobiDB-lite"/>
    </source>
</evidence>
<keyword evidence="3" id="KW-1185">Reference proteome</keyword>
<dbReference type="AlphaFoldDB" id="A0A7G1KPG8"/>
<accession>A0A7G1KPG8</accession>